<evidence type="ECO:0000313" key="2">
    <source>
        <dbReference type="EMBL" id="UWZ37564.1"/>
    </source>
</evidence>
<reference evidence="2" key="1">
    <citation type="submission" date="2021-04" db="EMBL/GenBank/DDBJ databases">
        <title>Biosynthetic gene clusters of Dactylosporangioum roseum.</title>
        <authorList>
            <person name="Hartkoorn R.C."/>
            <person name="Beaudoing E."/>
            <person name="Hot D."/>
            <person name="Moureu S."/>
        </authorList>
    </citation>
    <scope>NUCLEOTIDE SEQUENCE</scope>
    <source>
        <strain evidence="2">NRRL B-16295</strain>
    </source>
</reference>
<dbReference type="Pfam" id="PF12728">
    <property type="entry name" value="HTH_17"/>
    <property type="match status" value="1"/>
</dbReference>
<accession>A0ABY5Z7D8</accession>
<name>A0ABY5Z7D8_9ACTN</name>
<dbReference type="NCBIfam" id="TIGR01764">
    <property type="entry name" value="excise"/>
    <property type="match status" value="1"/>
</dbReference>
<dbReference type="InterPro" id="IPR009061">
    <property type="entry name" value="DNA-bd_dom_put_sf"/>
</dbReference>
<sequence>MEQLPELMTPAEVAEVLRLTDETVHRWARIGKLPYVDVFGVKRFRRSDVEAIVRGETPASAA</sequence>
<proteinExistence type="predicted"/>
<dbReference type="InterPro" id="IPR041657">
    <property type="entry name" value="HTH_17"/>
</dbReference>
<organism evidence="2 3">
    <name type="scientific">Dactylosporangium roseum</name>
    <dbReference type="NCBI Taxonomy" id="47989"/>
    <lineage>
        <taxon>Bacteria</taxon>
        <taxon>Bacillati</taxon>
        <taxon>Actinomycetota</taxon>
        <taxon>Actinomycetes</taxon>
        <taxon>Micromonosporales</taxon>
        <taxon>Micromonosporaceae</taxon>
        <taxon>Dactylosporangium</taxon>
    </lineage>
</organism>
<keyword evidence="3" id="KW-1185">Reference proteome</keyword>
<evidence type="ECO:0000259" key="1">
    <source>
        <dbReference type="Pfam" id="PF12728"/>
    </source>
</evidence>
<dbReference type="EMBL" id="CP073721">
    <property type="protein sequence ID" value="UWZ37564.1"/>
    <property type="molecule type" value="Genomic_DNA"/>
</dbReference>
<dbReference type="InterPro" id="IPR010093">
    <property type="entry name" value="SinI_DNA-bd"/>
</dbReference>
<feature type="domain" description="Helix-turn-helix" evidence="1">
    <location>
        <begin position="7"/>
        <end position="54"/>
    </location>
</feature>
<dbReference type="SUPFAM" id="SSF46955">
    <property type="entry name" value="Putative DNA-binding domain"/>
    <property type="match status" value="1"/>
</dbReference>
<protein>
    <submittedName>
        <fullName evidence="2">Helix-turn-helix domain-containing protein</fullName>
    </submittedName>
</protein>
<dbReference type="Proteomes" id="UP001058271">
    <property type="component" value="Chromosome"/>
</dbReference>
<evidence type="ECO:0000313" key="3">
    <source>
        <dbReference type="Proteomes" id="UP001058271"/>
    </source>
</evidence>
<gene>
    <name evidence="2" type="ORF">Drose_04570</name>
</gene>
<dbReference type="RefSeq" id="WP_260726923.1">
    <property type="nucleotide sequence ID" value="NZ_BAAABS010000070.1"/>
</dbReference>